<protein>
    <submittedName>
        <fullName evidence="1">Uncharacterized protein</fullName>
    </submittedName>
</protein>
<gene>
    <name evidence="1" type="ORF">BAE44_0023778</name>
</gene>
<name>A0A1E5UQR6_9POAL</name>
<keyword evidence="2" id="KW-1185">Reference proteome</keyword>
<dbReference type="OrthoDB" id="606412at2759"/>
<dbReference type="Proteomes" id="UP000095767">
    <property type="component" value="Unassembled WGS sequence"/>
</dbReference>
<evidence type="ECO:0000313" key="2">
    <source>
        <dbReference type="Proteomes" id="UP000095767"/>
    </source>
</evidence>
<comment type="caution">
    <text evidence="1">The sequence shown here is derived from an EMBL/GenBank/DDBJ whole genome shotgun (WGS) entry which is preliminary data.</text>
</comment>
<evidence type="ECO:0000313" key="1">
    <source>
        <dbReference type="EMBL" id="OEL15203.1"/>
    </source>
</evidence>
<reference evidence="1 2" key="1">
    <citation type="submission" date="2016-09" db="EMBL/GenBank/DDBJ databases">
        <title>The draft genome of Dichanthelium oligosanthes: A C3 panicoid grass species.</title>
        <authorList>
            <person name="Studer A.J."/>
            <person name="Schnable J.C."/>
            <person name="Brutnell T.P."/>
        </authorList>
    </citation>
    <scope>NUCLEOTIDE SEQUENCE [LARGE SCALE GENOMIC DNA]</scope>
    <source>
        <strain evidence="2">cv. Kellogg 1175</strain>
        <tissue evidence="1">Leaf</tissue>
    </source>
</reference>
<accession>A0A1E5UQR6</accession>
<proteinExistence type="predicted"/>
<dbReference type="EMBL" id="LWDX02067584">
    <property type="protein sequence ID" value="OEL15203.1"/>
    <property type="molecule type" value="Genomic_DNA"/>
</dbReference>
<sequence>LLSSYFFIGGFGWTSSFFPNENGKGYITSRCRFVFLPQMRWGISHLCPFIFMKGIEARPGSHRFNNRRGAPQYTIARNNWESYYT</sequence>
<feature type="non-terminal residue" evidence="1">
    <location>
        <position position="1"/>
    </location>
</feature>
<dbReference type="AlphaFoldDB" id="A0A1E5UQR6"/>
<organism evidence="1 2">
    <name type="scientific">Dichanthelium oligosanthes</name>
    <dbReference type="NCBI Taxonomy" id="888268"/>
    <lineage>
        <taxon>Eukaryota</taxon>
        <taxon>Viridiplantae</taxon>
        <taxon>Streptophyta</taxon>
        <taxon>Embryophyta</taxon>
        <taxon>Tracheophyta</taxon>
        <taxon>Spermatophyta</taxon>
        <taxon>Magnoliopsida</taxon>
        <taxon>Liliopsida</taxon>
        <taxon>Poales</taxon>
        <taxon>Poaceae</taxon>
        <taxon>PACMAD clade</taxon>
        <taxon>Panicoideae</taxon>
        <taxon>Panicodae</taxon>
        <taxon>Paniceae</taxon>
        <taxon>Dichantheliinae</taxon>
        <taxon>Dichanthelium</taxon>
    </lineage>
</organism>